<evidence type="ECO:0000259" key="4">
    <source>
        <dbReference type="Pfam" id="PF08386"/>
    </source>
</evidence>
<reference evidence="5 6" key="1">
    <citation type="journal article" date="2019" name="ACS Chem. Biol.">
        <title>Identification and Mobilization of a Cryptic Antibiotic Biosynthesis Gene Locus from a Human-Pathogenic Nocardia Isolate.</title>
        <authorList>
            <person name="Herisse M."/>
            <person name="Ishida K."/>
            <person name="Porter J.L."/>
            <person name="Howden B."/>
            <person name="Hertweck C."/>
            <person name="Stinear T.P."/>
            <person name="Pidot S.J."/>
        </authorList>
    </citation>
    <scope>NUCLEOTIDE SEQUENCE [LARGE SCALE GENOMIC DNA]</scope>
    <source>
        <strain evidence="5 6">AUSMDU00012717</strain>
    </source>
</reference>
<keyword evidence="6" id="KW-1185">Reference proteome</keyword>
<dbReference type="Pfam" id="PF00561">
    <property type="entry name" value="Abhydrolase_1"/>
    <property type="match status" value="1"/>
</dbReference>
<feature type="domain" description="Peptidase S33 tripeptidyl aminopeptidase-like C-terminal" evidence="4">
    <location>
        <begin position="416"/>
        <end position="501"/>
    </location>
</feature>
<dbReference type="KEGG" id="nah:F5544_22745"/>
<gene>
    <name evidence="5" type="ORF">F5544_22745</name>
</gene>
<proteinExistence type="predicted"/>
<name>A0A6G9YGY6_9NOCA</name>
<evidence type="ECO:0000259" key="3">
    <source>
        <dbReference type="Pfam" id="PF00561"/>
    </source>
</evidence>
<accession>A0A6G9YGY6</accession>
<dbReference type="InterPro" id="IPR029058">
    <property type="entry name" value="AB_hydrolase_fold"/>
</dbReference>
<protein>
    <submittedName>
        <fullName evidence="5">Alpha/beta fold hydrolase</fullName>
    </submittedName>
</protein>
<dbReference type="SUPFAM" id="SSF53474">
    <property type="entry name" value="alpha/beta-Hydrolases"/>
    <property type="match status" value="1"/>
</dbReference>
<dbReference type="InterPro" id="IPR050266">
    <property type="entry name" value="AB_hydrolase_sf"/>
</dbReference>
<dbReference type="PANTHER" id="PTHR43798">
    <property type="entry name" value="MONOACYLGLYCEROL LIPASE"/>
    <property type="match status" value="1"/>
</dbReference>
<dbReference type="PANTHER" id="PTHR43798:SF27">
    <property type="entry name" value="HYDROLASE ALPHA_BETA HYDROLASE FOLD FAMILY"/>
    <property type="match status" value="1"/>
</dbReference>
<feature type="transmembrane region" description="Helical" evidence="2">
    <location>
        <begin position="33"/>
        <end position="52"/>
    </location>
</feature>
<dbReference type="Pfam" id="PF08386">
    <property type="entry name" value="Abhydrolase_4"/>
    <property type="match status" value="1"/>
</dbReference>
<dbReference type="AlphaFoldDB" id="A0A6G9YGY6"/>
<evidence type="ECO:0000256" key="1">
    <source>
        <dbReference type="SAM" id="MobiDB-lite"/>
    </source>
</evidence>
<dbReference type="Gene3D" id="3.40.50.1820">
    <property type="entry name" value="alpha/beta hydrolase"/>
    <property type="match status" value="1"/>
</dbReference>
<dbReference type="InterPro" id="IPR000073">
    <property type="entry name" value="AB_hydrolase_1"/>
</dbReference>
<keyword evidence="2" id="KW-1133">Transmembrane helix</keyword>
<keyword evidence="2" id="KW-0472">Membrane</keyword>
<keyword evidence="2" id="KW-0812">Transmembrane</keyword>
<organism evidence="5 6">
    <name type="scientific">Nocardia arthritidis</name>
    <dbReference type="NCBI Taxonomy" id="228602"/>
    <lineage>
        <taxon>Bacteria</taxon>
        <taxon>Bacillati</taxon>
        <taxon>Actinomycetota</taxon>
        <taxon>Actinomycetes</taxon>
        <taxon>Mycobacteriales</taxon>
        <taxon>Nocardiaceae</taxon>
        <taxon>Nocardia</taxon>
    </lineage>
</organism>
<keyword evidence="5" id="KW-0378">Hydrolase</keyword>
<feature type="domain" description="AB hydrolase-1" evidence="3">
    <location>
        <begin position="110"/>
        <end position="266"/>
    </location>
</feature>
<sequence>MRPQCTGDRAHRPPGGGYFPRGSCPKGFRMRSGIRSSAVVVVTAVLITWLTACESRAPEARPWCPAVPGHHVDCDVVTRNLVESRRDLGTTDVGYAVVRHTGAGAAAGTIVPNPGGPGVPVIAESGEWVQRVSGLLDRYDLLLIDPRGTGVSSAVDCGVSTADFNLGSREQQRDAVATCADKLGPRAAGYTSAATADDFDAVRARLGADRLVLYGSSYGTYLMPIYAARHPDRVRSIVLAGAYPLDFDLLQRPNAEAVSLVLQRICERSRLCDGNTAVADLHTVAARLRTQPITLTHPRPVVLTEGELANLTFETATSDVGQDPNALVPLGMLPAALHEAVRGNDGPLRDFAERGLAEPDDENIGLYIAVACNDYPTLWASNATVPQREQQYRQAVAGIDLGAFSAEGFDAGQRDGGDVCIRWPAVEHVRADSAALPDAPVLVLAGDLDAITPVANSKRAAAQFPHATFISVPNLGHTPNEEPSGCVAGIVARFIETASPDPESCLDSIPPIKVTPSAN</sequence>
<evidence type="ECO:0000256" key="2">
    <source>
        <dbReference type="SAM" id="Phobius"/>
    </source>
</evidence>
<dbReference type="EMBL" id="CP046172">
    <property type="protein sequence ID" value="QIS12410.1"/>
    <property type="molecule type" value="Genomic_DNA"/>
</dbReference>
<feature type="region of interest" description="Disordered" evidence="1">
    <location>
        <begin position="500"/>
        <end position="519"/>
    </location>
</feature>
<dbReference type="InterPro" id="IPR013595">
    <property type="entry name" value="Pept_S33_TAP-like_C"/>
</dbReference>
<dbReference type="Proteomes" id="UP000503540">
    <property type="component" value="Chromosome"/>
</dbReference>
<evidence type="ECO:0000313" key="6">
    <source>
        <dbReference type="Proteomes" id="UP000503540"/>
    </source>
</evidence>
<evidence type="ECO:0000313" key="5">
    <source>
        <dbReference type="EMBL" id="QIS12410.1"/>
    </source>
</evidence>
<dbReference type="GO" id="GO:0016020">
    <property type="term" value="C:membrane"/>
    <property type="evidence" value="ECO:0007669"/>
    <property type="project" value="TreeGrafter"/>
</dbReference>
<dbReference type="GO" id="GO:0016787">
    <property type="term" value="F:hydrolase activity"/>
    <property type="evidence" value="ECO:0007669"/>
    <property type="project" value="UniProtKB-KW"/>
</dbReference>